<dbReference type="PROSITE" id="PS00839">
    <property type="entry name" value="SUMT_1"/>
    <property type="match status" value="1"/>
</dbReference>
<evidence type="ECO:0000256" key="5">
    <source>
        <dbReference type="ARBA" id="ARBA00023244"/>
    </source>
</evidence>
<evidence type="ECO:0000313" key="8">
    <source>
        <dbReference type="EMBL" id="CAL5218714.1"/>
    </source>
</evidence>
<keyword evidence="4" id="KW-0949">S-adenosyl-L-methionine</keyword>
<dbReference type="InterPro" id="IPR006366">
    <property type="entry name" value="CobA/CysG_C"/>
</dbReference>
<dbReference type="Gene3D" id="3.30.900.10">
    <property type="entry name" value="HORMA domain"/>
    <property type="match status" value="1"/>
</dbReference>
<organism evidence="8 9">
    <name type="scientific">Coccomyxa viridis</name>
    <dbReference type="NCBI Taxonomy" id="1274662"/>
    <lineage>
        <taxon>Eukaryota</taxon>
        <taxon>Viridiplantae</taxon>
        <taxon>Chlorophyta</taxon>
        <taxon>core chlorophytes</taxon>
        <taxon>Trebouxiophyceae</taxon>
        <taxon>Trebouxiophyceae incertae sedis</taxon>
        <taxon>Coccomyxaceae</taxon>
        <taxon>Coccomyxa</taxon>
    </lineage>
</organism>
<accession>A0ABP1FHP2</accession>
<evidence type="ECO:0000256" key="6">
    <source>
        <dbReference type="SAM" id="MobiDB-lite"/>
    </source>
</evidence>
<dbReference type="NCBIfam" id="TIGR01469">
    <property type="entry name" value="cobA_cysG_Cterm"/>
    <property type="match status" value="1"/>
</dbReference>
<name>A0ABP1FHP2_9CHLO</name>
<sequence>MLLPGKNKDARRLVEWVEHGLHDAVEKGYLETMTFGLCRDKDQTDLVEQFQYKFAYESDMVTMADSFGTDVAIPLSQSSQADMKTVKYQIVRMMRMLIQVAPADYEPPFFRPAEDNHVAQFPTRPFSLELGAVRTNFHEVALSVRSVCDLDDEGVTEYDRSEGQGQTSKHATQAPAPKQMAGSQKAPNKPAVMLDSAIDVGLSSFPEATTGAGADDEPLLMDVTNYCLEGRTTTIDLAAAKAMFVDVDVASLERCFDALVLKGTLQVVPNHTGTYLVNGNTEAVEAIPAEGSGAIRPASSAASKFRSQYADMNQDACGAGSCRTLSTGPKHAHGLALNATSESMMARFPDTQDSNREGRKRKASRAEVAPFAPAKLPEVSVPTLLAMNFPATTAWHAGQGSSQARLDNSSLPQLSRRETAARLHALPSDFLSSPALDKGSGPGAVYLVGTGPGDPYLLTLRAVQLMQTADVVLYDRLISAEILRLIHPGARMVYVGKQAGLHTRTQEEIHALLCQFASEGSTVLRLKGGDPFIFGRGGEEAQYLQERGIAVYTVPGITAASGISACLGIPLTHRGLATSVRFLTGHSRDGGEEALDASTTALVDENTTLVVYMGLQTLPKLVGQLRAAGLGMRTPAVAVERGTTPEQRTVFAPLEELAERVGEAQLKSPTLIVIGQVVALAPEWDRATADVVDSLQSLSVLEQQAR</sequence>
<dbReference type="EMBL" id="CAXHTA020000001">
    <property type="protein sequence ID" value="CAL5218714.1"/>
    <property type="molecule type" value="Genomic_DNA"/>
</dbReference>
<dbReference type="EC" id="2.1.1.107" evidence="1"/>
<dbReference type="SUPFAM" id="SSF53790">
    <property type="entry name" value="Tetrapyrrole methylase"/>
    <property type="match status" value="1"/>
</dbReference>
<reference evidence="8 9" key="1">
    <citation type="submission" date="2024-06" db="EMBL/GenBank/DDBJ databases">
        <authorList>
            <person name="Kraege A."/>
            <person name="Thomma B."/>
        </authorList>
    </citation>
    <scope>NUCLEOTIDE SEQUENCE [LARGE SCALE GENOMIC DNA]</scope>
</reference>
<dbReference type="PANTHER" id="PTHR45790:SF3">
    <property type="entry name" value="S-ADENOSYL-L-METHIONINE-DEPENDENT UROPORPHYRINOGEN III METHYLTRANSFERASE, CHLOROPLASTIC"/>
    <property type="match status" value="1"/>
</dbReference>
<dbReference type="InterPro" id="IPR050161">
    <property type="entry name" value="Siro_Cobalamin_biosynth"/>
</dbReference>
<keyword evidence="2" id="KW-0489">Methyltransferase</keyword>
<feature type="region of interest" description="Disordered" evidence="6">
    <location>
        <begin position="349"/>
        <end position="368"/>
    </location>
</feature>
<evidence type="ECO:0000256" key="4">
    <source>
        <dbReference type="ARBA" id="ARBA00022691"/>
    </source>
</evidence>
<gene>
    <name evidence="8" type="primary">g426</name>
    <name evidence="8" type="ORF">VP750_LOCUS373</name>
</gene>
<dbReference type="Gene3D" id="3.40.1010.10">
    <property type="entry name" value="Cobalt-precorrin-4 Transmethylase, Domain 1"/>
    <property type="match status" value="1"/>
</dbReference>
<keyword evidence="5" id="KW-0627">Porphyrin biosynthesis</keyword>
<evidence type="ECO:0000313" key="9">
    <source>
        <dbReference type="Proteomes" id="UP001497392"/>
    </source>
</evidence>
<evidence type="ECO:0000256" key="2">
    <source>
        <dbReference type="ARBA" id="ARBA00022603"/>
    </source>
</evidence>
<dbReference type="InterPro" id="IPR003043">
    <property type="entry name" value="Uropor_MeTrfase_CS"/>
</dbReference>
<dbReference type="Pfam" id="PF00590">
    <property type="entry name" value="TP_methylase"/>
    <property type="match status" value="1"/>
</dbReference>
<dbReference type="InterPro" id="IPR036570">
    <property type="entry name" value="HORMA_dom_sf"/>
</dbReference>
<dbReference type="NCBIfam" id="NF004790">
    <property type="entry name" value="PRK06136.1"/>
    <property type="match status" value="1"/>
</dbReference>
<keyword evidence="3" id="KW-0808">Transferase</keyword>
<comment type="caution">
    <text evidence="8">The sequence shown here is derived from an EMBL/GenBank/DDBJ whole genome shotgun (WGS) entry which is preliminary data.</text>
</comment>
<dbReference type="PANTHER" id="PTHR45790">
    <property type="entry name" value="SIROHEME SYNTHASE-RELATED"/>
    <property type="match status" value="1"/>
</dbReference>
<dbReference type="InterPro" id="IPR035996">
    <property type="entry name" value="4pyrrol_Methylase_sf"/>
</dbReference>
<dbReference type="CDD" id="cd11642">
    <property type="entry name" value="SUMT"/>
    <property type="match status" value="1"/>
</dbReference>
<dbReference type="Proteomes" id="UP001497392">
    <property type="component" value="Unassembled WGS sequence"/>
</dbReference>
<protein>
    <recommendedName>
        <fullName evidence="1">uroporphyrinogen-III C-methyltransferase</fullName>
        <ecNumber evidence="1">2.1.1.107</ecNumber>
    </recommendedName>
</protein>
<feature type="domain" description="HORMA" evidence="7">
    <location>
        <begin position="1"/>
        <end position="144"/>
    </location>
</feature>
<dbReference type="InterPro" id="IPR000878">
    <property type="entry name" value="4pyrrol_Mease"/>
</dbReference>
<proteinExistence type="predicted"/>
<dbReference type="Pfam" id="PF02301">
    <property type="entry name" value="HORMA"/>
    <property type="match status" value="1"/>
</dbReference>
<dbReference type="InterPro" id="IPR003511">
    <property type="entry name" value="HORMA_dom"/>
</dbReference>
<evidence type="ECO:0000256" key="3">
    <source>
        <dbReference type="ARBA" id="ARBA00022679"/>
    </source>
</evidence>
<dbReference type="Gene3D" id="3.30.950.10">
    <property type="entry name" value="Methyltransferase, Cobalt-precorrin-4 Transmethylase, Domain 2"/>
    <property type="match status" value="1"/>
</dbReference>
<keyword evidence="9" id="KW-1185">Reference proteome</keyword>
<dbReference type="InterPro" id="IPR014777">
    <property type="entry name" value="4pyrrole_Mease_sub1"/>
</dbReference>
<feature type="region of interest" description="Disordered" evidence="6">
    <location>
        <begin position="156"/>
        <end position="188"/>
    </location>
</feature>
<dbReference type="InterPro" id="IPR014776">
    <property type="entry name" value="4pyrrole_Mease_sub2"/>
</dbReference>
<dbReference type="PROSITE" id="PS50815">
    <property type="entry name" value="HORMA"/>
    <property type="match status" value="1"/>
</dbReference>
<evidence type="ECO:0000256" key="1">
    <source>
        <dbReference type="ARBA" id="ARBA00012162"/>
    </source>
</evidence>
<evidence type="ECO:0000259" key="7">
    <source>
        <dbReference type="PROSITE" id="PS50815"/>
    </source>
</evidence>